<dbReference type="SUPFAM" id="SSF51726">
    <property type="entry name" value="UROD/MetE-like"/>
    <property type="match status" value="1"/>
</dbReference>
<dbReference type="EMBL" id="LT629701">
    <property type="protein sequence ID" value="SDM81179.1"/>
    <property type="molecule type" value="Genomic_DNA"/>
</dbReference>
<dbReference type="AlphaFoldDB" id="A0A1G9W9P5"/>
<dbReference type="Proteomes" id="UP000183376">
    <property type="component" value="Chromosome I"/>
</dbReference>
<evidence type="ECO:0000313" key="1">
    <source>
        <dbReference type="EMBL" id="SDM81179.1"/>
    </source>
</evidence>
<evidence type="ECO:0008006" key="3">
    <source>
        <dbReference type="Google" id="ProtNLM"/>
    </source>
</evidence>
<dbReference type="RefSeq" id="WP_030430370.1">
    <property type="nucleotide sequence ID" value="NZ_JOEF01000012.1"/>
</dbReference>
<dbReference type="eggNOG" id="COG0620">
    <property type="taxonomic scope" value="Bacteria"/>
</dbReference>
<evidence type="ECO:0000313" key="2">
    <source>
        <dbReference type="Proteomes" id="UP000183376"/>
    </source>
</evidence>
<organism evidence="1 2">
    <name type="scientific">Allokutzneria albata</name>
    <name type="common">Kibdelosporangium albatum</name>
    <dbReference type="NCBI Taxonomy" id="211114"/>
    <lineage>
        <taxon>Bacteria</taxon>
        <taxon>Bacillati</taxon>
        <taxon>Actinomycetota</taxon>
        <taxon>Actinomycetes</taxon>
        <taxon>Pseudonocardiales</taxon>
        <taxon>Pseudonocardiaceae</taxon>
        <taxon>Allokutzneria</taxon>
    </lineage>
</organism>
<sequence>MSRQLHFCGSLPPELTTTDAEVSRWFLDHAEGRPVTAVPARQDPRWVIDYLLGLAEHRDVFEVTVPGEYADYDDMRGYRVRKGAVLKPEHVSHGDVDATIAKVDAFKALGLGDTRLLLPVPSPIDLSLFTFVGPSFQNAIPALSEVRLALKYMPVYTDAIVDYVTRVTEARGEDVLWHVEFPSALIGMWKARIFPGGPGLSSSLHTKYIAKMLARFPQQAKVILHLCYGNYNNTEIFVPKDLSWTVTYLNKLGRELTRRQVAVPPVHIPIAFGAHPPSLDEAFYAPLRGLSPSWNRLIAGVVAESDALASVGALHLFETAAKRKSVGVACACGLGRHTAAAAERAAKAMITVAEAHPRKD</sequence>
<protein>
    <recommendedName>
        <fullName evidence="3">5-methyltetrahydropteroyltriglutamate--homocysteine methyltransferase</fullName>
    </recommendedName>
</protein>
<name>A0A1G9W9P5_ALLAB</name>
<proteinExistence type="predicted"/>
<keyword evidence="2" id="KW-1185">Reference proteome</keyword>
<dbReference type="OrthoDB" id="4504900at2"/>
<dbReference type="InterPro" id="IPR038071">
    <property type="entry name" value="UROD/MetE-like_sf"/>
</dbReference>
<reference evidence="1 2" key="1">
    <citation type="submission" date="2016-10" db="EMBL/GenBank/DDBJ databases">
        <authorList>
            <person name="de Groot N.N."/>
        </authorList>
    </citation>
    <scope>NUCLEOTIDE SEQUENCE [LARGE SCALE GENOMIC DNA]</scope>
    <source>
        <strain evidence="1 2">DSM 44149</strain>
    </source>
</reference>
<dbReference type="STRING" id="211114.SAMN04489726_3477"/>
<accession>A0A1G9W9P5</accession>
<gene>
    <name evidence="1" type="ORF">SAMN04489726_3477</name>
</gene>